<sequence length="81" mass="8636">MIQRTLSLFSLWTAAILTLELAGFTESAHLQTLPLSSLSLVQVSQAKIVTLTLQNSLKPTGLLLSGGKGDKSGIKAIWSIK</sequence>
<protein>
    <submittedName>
        <fullName evidence="1">Uncharacterized protein</fullName>
    </submittedName>
</protein>
<reference evidence="1 2" key="1">
    <citation type="submission" date="2021-03" db="EMBL/GenBank/DDBJ databases">
        <title>Metabolic Capacity of the Antarctic Cyanobacterium Phormidium pseudopriestleyi that Sustains Oxygenic Photosynthesis in the Presence of Hydrogen Sulfide.</title>
        <authorList>
            <person name="Lumian J.E."/>
            <person name="Jungblut A.D."/>
            <person name="Dillon M.L."/>
            <person name="Hawes I."/>
            <person name="Doran P.T."/>
            <person name="Mackey T.J."/>
            <person name="Dick G.J."/>
            <person name="Grettenberger C.L."/>
            <person name="Sumner D.Y."/>
        </authorList>
    </citation>
    <scope>NUCLEOTIDE SEQUENCE [LARGE SCALE GENOMIC DNA]</scope>
    <source>
        <strain evidence="1 2">FRX01</strain>
    </source>
</reference>
<dbReference type="RefSeq" id="WP_207090434.1">
    <property type="nucleotide sequence ID" value="NZ_JAFLQW010000619.1"/>
</dbReference>
<proteinExistence type="predicted"/>
<evidence type="ECO:0000313" key="1">
    <source>
        <dbReference type="EMBL" id="MBO0352011.1"/>
    </source>
</evidence>
<accession>A0ABS3FY27</accession>
<keyword evidence="2" id="KW-1185">Reference proteome</keyword>
<name>A0ABS3FY27_9CYAN</name>
<comment type="caution">
    <text evidence="1">The sequence shown here is derived from an EMBL/GenBank/DDBJ whole genome shotgun (WGS) entry which is preliminary data.</text>
</comment>
<organism evidence="1 2">
    <name type="scientific">Phormidium pseudopriestleyi FRX01</name>
    <dbReference type="NCBI Taxonomy" id="1759528"/>
    <lineage>
        <taxon>Bacteria</taxon>
        <taxon>Bacillati</taxon>
        <taxon>Cyanobacteriota</taxon>
        <taxon>Cyanophyceae</taxon>
        <taxon>Oscillatoriophycideae</taxon>
        <taxon>Oscillatoriales</taxon>
        <taxon>Oscillatoriaceae</taxon>
        <taxon>Phormidium</taxon>
    </lineage>
</organism>
<evidence type="ECO:0000313" key="2">
    <source>
        <dbReference type="Proteomes" id="UP000664844"/>
    </source>
</evidence>
<dbReference type="EMBL" id="JAFLQW010000619">
    <property type="protein sequence ID" value="MBO0352011.1"/>
    <property type="molecule type" value="Genomic_DNA"/>
</dbReference>
<dbReference type="Proteomes" id="UP000664844">
    <property type="component" value="Unassembled WGS sequence"/>
</dbReference>
<gene>
    <name evidence="1" type="ORF">J0895_23600</name>
</gene>